<dbReference type="SUPFAM" id="SSF140490">
    <property type="entry name" value="Nqo1C-terminal domain-like"/>
    <property type="match status" value="1"/>
</dbReference>
<keyword evidence="4" id="KW-0004">4Fe-4S</keyword>
<dbReference type="GO" id="GO:0051539">
    <property type="term" value="F:4 iron, 4 sulfur cluster binding"/>
    <property type="evidence" value="ECO:0007669"/>
    <property type="project" value="UniProtKB-KW"/>
</dbReference>
<dbReference type="PANTHER" id="PTHR11780:SF10">
    <property type="entry name" value="NADH DEHYDROGENASE [UBIQUINONE] FLAVOPROTEIN 1, MITOCHONDRIAL"/>
    <property type="match status" value="1"/>
</dbReference>
<dbReference type="InterPro" id="IPR037207">
    <property type="entry name" value="Nuop51_4Fe4S-bd_sf"/>
</dbReference>
<feature type="domain" description="NADH-ubiquinone oxidoreductase 51kDa subunit iron-sulphur binding" evidence="11">
    <location>
        <begin position="315"/>
        <end position="397"/>
    </location>
</feature>
<evidence type="ECO:0000256" key="7">
    <source>
        <dbReference type="ARBA" id="ARBA00022723"/>
    </source>
</evidence>
<comment type="similarity">
    <text evidence="3">Belongs to the complex I 51 kDa subunit family.</text>
</comment>
<dbReference type="Proteomes" id="UP000655366">
    <property type="component" value="Unassembled WGS sequence"/>
</dbReference>
<proteinExistence type="inferred from homology"/>
<dbReference type="InterPro" id="IPR037225">
    <property type="entry name" value="Nuo51_FMN-bd_sf"/>
</dbReference>
<keyword evidence="13" id="KW-1185">Reference proteome</keyword>
<dbReference type="InterPro" id="IPR050837">
    <property type="entry name" value="ComplexI_51kDa_subunit"/>
</dbReference>
<keyword evidence="9" id="KW-0411">Iron-sulfur</keyword>
<dbReference type="Pfam" id="PF01512">
    <property type="entry name" value="Complex1_51K"/>
    <property type="match status" value="1"/>
</dbReference>
<evidence type="ECO:0000259" key="11">
    <source>
        <dbReference type="Pfam" id="PF10589"/>
    </source>
</evidence>
<keyword evidence="7" id="KW-0479">Metal-binding</keyword>
<dbReference type="EMBL" id="JADNYM010000015">
    <property type="protein sequence ID" value="MBG0740174.1"/>
    <property type="molecule type" value="Genomic_DNA"/>
</dbReference>
<dbReference type="GO" id="GO:0003954">
    <property type="term" value="F:NADH dehydrogenase activity"/>
    <property type="evidence" value="ECO:0007669"/>
    <property type="project" value="TreeGrafter"/>
</dbReference>
<dbReference type="Pfam" id="PF10589">
    <property type="entry name" value="NADH_4Fe-4S"/>
    <property type="match status" value="1"/>
</dbReference>
<comment type="caution">
    <text evidence="12">The sequence shown here is derived from an EMBL/GenBank/DDBJ whole genome shotgun (WGS) entry which is preliminary data.</text>
</comment>
<evidence type="ECO:0000256" key="3">
    <source>
        <dbReference type="ARBA" id="ARBA00007523"/>
    </source>
</evidence>
<feature type="domain" description="NADH-ubiquinone oxidoreductase 51kDa subunit FMN-binding" evidence="10">
    <location>
        <begin position="48"/>
        <end position="206"/>
    </location>
</feature>
<name>A0A931G8F0_9MICC</name>
<keyword evidence="8" id="KW-0408">Iron</keyword>
<dbReference type="Gene3D" id="1.20.1440.230">
    <property type="entry name" value="NADH-ubiquinone oxidoreductase 51kDa subunit, iron-sulphur binding domain"/>
    <property type="match status" value="1"/>
</dbReference>
<accession>A0A931G8F0</accession>
<protein>
    <recommendedName>
        <fullName evidence="14">NADH-quinone oxidoreductase subunit F</fullName>
    </recommendedName>
</protein>
<dbReference type="GO" id="GO:0045333">
    <property type="term" value="P:cellular respiration"/>
    <property type="evidence" value="ECO:0007669"/>
    <property type="project" value="TreeGrafter"/>
</dbReference>
<evidence type="ECO:0000256" key="2">
    <source>
        <dbReference type="ARBA" id="ARBA00001966"/>
    </source>
</evidence>
<evidence type="ECO:0000256" key="9">
    <source>
        <dbReference type="ARBA" id="ARBA00023014"/>
    </source>
</evidence>
<sequence length="410" mass="42561">MPKVVDRQGPSGTHRLFAAGNDAGLAEHVQTFGALPLHGVDARLIDVVEASGLTGRGGAAFASWRKIAATVDARSGAPLERKPVVIANGAEGEPLSFKDKALLAHAPHLVIDGLLTAARAVSGGQLFIYATDAGLPAVERALAQRHDSRSIRLVAAPETFISGEASAVVNGIANGPALPTDHRRRLSESGFKGRPTLVLNVETLAHMALIARYGSAWFRTEGSDRDPGTRLVSVSGPAGDRLLEVAGDAGLGDVLSSADIDTSSIQAVLVGGYHGRWVRPMGYRLSPTGPASHTVRPGAGVVHALPDSVCGLETTAQIVGYLANESAKQCGPCMYGLPAMARVLNSLAYGGRDPQLVRELGRLSRMVTGRGACHHPDGAAQLVGSALEAFSAEVAAHLAGTCTKRMGRRS</sequence>
<comment type="cofactor">
    <cofactor evidence="2">
        <name>[4Fe-4S] cluster</name>
        <dbReference type="ChEBI" id="CHEBI:49883"/>
    </cofactor>
</comment>
<dbReference type="InterPro" id="IPR019575">
    <property type="entry name" value="Nuop51_4Fe4S-bd"/>
</dbReference>
<evidence type="ECO:0000313" key="12">
    <source>
        <dbReference type="EMBL" id="MBG0740174.1"/>
    </source>
</evidence>
<reference evidence="12 13" key="1">
    <citation type="submission" date="2020-11" db="EMBL/GenBank/DDBJ databases">
        <title>Arthrobacter antarcticus sp. nov., isolated from Antarctic Soil.</title>
        <authorList>
            <person name="Li J."/>
        </authorList>
    </citation>
    <scope>NUCLEOTIDE SEQUENCE [LARGE SCALE GENOMIC DNA]</scope>
    <source>
        <strain evidence="12 13">Z1-20</strain>
    </source>
</reference>
<dbReference type="InterPro" id="IPR011538">
    <property type="entry name" value="Nuo51_FMN-bd"/>
</dbReference>
<keyword evidence="6" id="KW-0288">FMN</keyword>
<dbReference type="GO" id="GO:0046872">
    <property type="term" value="F:metal ion binding"/>
    <property type="evidence" value="ECO:0007669"/>
    <property type="project" value="UniProtKB-KW"/>
</dbReference>
<dbReference type="Gene3D" id="3.40.50.11540">
    <property type="entry name" value="NADH-ubiquinone oxidoreductase 51kDa subunit"/>
    <property type="match status" value="1"/>
</dbReference>
<dbReference type="PANTHER" id="PTHR11780">
    <property type="entry name" value="NADH-UBIQUINONE OXIDOREDUCTASE FLAVOPROTEIN 1 NDUFV1"/>
    <property type="match status" value="1"/>
</dbReference>
<evidence type="ECO:0000256" key="5">
    <source>
        <dbReference type="ARBA" id="ARBA00022630"/>
    </source>
</evidence>
<organism evidence="12 13">
    <name type="scientific">Arthrobacter terrae</name>
    <dbReference type="NCBI Taxonomy" id="2935737"/>
    <lineage>
        <taxon>Bacteria</taxon>
        <taxon>Bacillati</taxon>
        <taxon>Actinomycetota</taxon>
        <taxon>Actinomycetes</taxon>
        <taxon>Micrococcales</taxon>
        <taxon>Micrococcaceae</taxon>
        <taxon>Arthrobacter</taxon>
    </lineage>
</organism>
<evidence type="ECO:0000259" key="10">
    <source>
        <dbReference type="Pfam" id="PF01512"/>
    </source>
</evidence>
<evidence type="ECO:0000256" key="6">
    <source>
        <dbReference type="ARBA" id="ARBA00022643"/>
    </source>
</evidence>
<keyword evidence="5" id="KW-0285">Flavoprotein</keyword>
<evidence type="ECO:0008006" key="14">
    <source>
        <dbReference type="Google" id="ProtNLM"/>
    </source>
</evidence>
<evidence type="ECO:0000256" key="1">
    <source>
        <dbReference type="ARBA" id="ARBA00001917"/>
    </source>
</evidence>
<dbReference type="AlphaFoldDB" id="A0A931G8F0"/>
<comment type="cofactor">
    <cofactor evidence="1">
        <name>FMN</name>
        <dbReference type="ChEBI" id="CHEBI:58210"/>
    </cofactor>
</comment>
<evidence type="ECO:0000256" key="8">
    <source>
        <dbReference type="ARBA" id="ARBA00023004"/>
    </source>
</evidence>
<gene>
    <name evidence="12" type="ORF">IV500_12365</name>
</gene>
<dbReference type="SUPFAM" id="SSF142019">
    <property type="entry name" value="Nqo1 FMN-binding domain-like"/>
    <property type="match status" value="1"/>
</dbReference>
<evidence type="ECO:0000313" key="13">
    <source>
        <dbReference type="Proteomes" id="UP000655366"/>
    </source>
</evidence>
<evidence type="ECO:0000256" key="4">
    <source>
        <dbReference type="ARBA" id="ARBA00022485"/>
    </source>
</evidence>